<comment type="caution">
    <text evidence="1">The sequence shown here is derived from an EMBL/GenBank/DDBJ whole genome shotgun (WGS) entry which is preliminary data.</text>
</comment>
<reference evidence="2" key="1">
    <citation type="journal article" date="2016" name="Nat. Biotechnol.">
        <title>Sequencing wild and cultivated cassava and related species reveals extensive interspecific hybridization and genetic diversity.</title>
        <authorList>
            <person name="Bredeson J.V."/>
            <person name="Lyons J.B."/>
            <person name="Prochnik S.E."/>
            <person name="Wu G.A."/>
            <person name="Ha C.M."/>
            <person name="Edsinger-Gonzales E."/>
            <person name="Grimwood J."/>
            <person name="Schmutz J."/>
            <person name="Rabbi I.Y."/>
            <person name="Egesi C."/>
            <person name="Nauluvula P."/>
            <person name="Lebot V."/>
            <person name="Ndunguru J."/>
            <person name="Mkamilo G."/>
            <person name="Bart R.S."/>
            <person name="Setter T.L."/>
            <person name="Gleadow R.M."/>
            <person name="Kulakow P."/>
            <person name="Ferguson M.E."/>
            <person name="Rounsley S."/>
            <person name="Rokhsar D.S."/>
        </authorList>
    </citation>
    <scope>NUCLEOTIDE SEQUENCE [LARGE SCALE GENOMIC DNA]</scope>
    <source>
        <strain evidence="2">cv. AM560-2</strain>
    </source>
</reference>
<dbReference type="Proteomes" id="UP000091857">
    <property type="component" value="Chromosome 15"/>
</dbReference>
<proteinExistence type="predicted"/>
<name>A0ACB7GDM3_MANES</name>
<sequence>MVSLLESKRKRKTSLEEKLPTSNNHRKKAKHDFFILFLLYSLSKFQVFAACFFVFFFCFIIIFLLLLLSSSFTMEKHQYGLLVIFSIVVSLGLVSFTSCIIAETKKAKKEEVKLDNELCYLPESRAFSYGIAAVVCLVIAQIIANLVICSNFWLRKDGDSSKAKKPIAATAFLVLSWISFVLAFILLSAATSMSRKQLYGKGWLDQKCYIAKDGVFIGSGILVLVSITTTIGAVLFTIRKVQSEQGRRIHTQFA</sequence>
<dbReference type="EMBL" id="CM004401">
    <property type="protein sequence ID" value="KAG8638101.1"/>
    <property type="molecule type" value="Genomic_DNA"/>
</dbReference>
<protein>
    <submittedName>
        <fullName evidence="1">Uncharacterized protein</fullName>
    </submittedName>
</protein>
<gene>
    <name evidence="1" type="ORF">MANES_15G184500v8</name>
</gene>
<organism evidence="1 2">
    <name type="scientific">Manihot esculenta</name>
    <name type="common">Cassava</name>
    <name type="synonym">Jatropha manihot</name>
    <dbReference type="NCBI Taxonomy" id="3983"/>
    <lineage>
        <taxon>Eukaryota</taxon>
        <taxon>Viridiplantae</taxon>
        <taxon>Streptophyta</taxon>
        <taxon>Embryophyta</taxon>
        <taxon>Tracheophyta</taxon>
        <taxon>Spermatophyta</taxon>
        <taxon>Magnoliopsida</taxon>
        <taxon>eudicotyledons</taxon>
        <taxon>Gunneridae</taxon>
        <taxon>Pentapetalae</taxon>
        <taxon>rosids</taxon>
        <taxon>fabids</taxon>
        <taxon>Malpighiales</taxon>
        <taxon>Euphorbiaceae</taxon>
        <taxon>Crotonoideae</taxon>
        <taxon>Manihoteae</taxon>
        <taxon>Manihot</taxon>
    </lineage>
</organism>
<keyword evidence="2" id="KW-1185">Reference proteome</keyword>
<accession>A0ACB7GDM3</accession>
<evidence type="ECO:0000313" key="1">
    <source>
        <dbReference type="EMBL" id="KAG8638101.1"/>
    </source>
</evidence>
<evidence type="ECO:0000313" key="2">
    <source>
        <dbReference type="Proteomes" id="UP000091857"/>
    </source>
</evidence>